<evidence type="ECO:0000313" key="2">
    <source>
        <dbReference type="Proteomes" id="UP001054884"/>
    </source>
</evidence>
<dbReference type="AlphaFoldDB" id="A0ABD0ACT3"/>
<dbReference type="EMBL" id="BNHY01000001">
    <property type="protein sequence ID" value="GHN32901.1"/>
    <property type="molecule type" value="Genomic_DNA"/>
</dbReference>
<dbReference type="Proteomes" id="UP001054884">
    <property type="component" value="Unassembled WGS sequence"/>
</dbReference>
<proteinExistence type="predicted"/>
<accession>A0ABD0ACT3</accession>
<gene>
    <name evidence="1" type="ORF">ME791_00530</name>
</gene>
<sequence>METNKTSDDGKTPITLENLHEVFSSGPSDEWEKSRKFLKRMMAESEKFWAEREKESKKSEDTSD</sequence>
<dbReference type="RefSeq" id="WP_236159840.1">
    <property type="nucleotide sequence ID" value="NZ_BNHQ01000003.1"/>
</dbReference>
<reference evidence="1 2" key="1">
    <citation type="journal article" date="2022" name="J. Dairy Sci.">
        <title>Genetic diversity of Lactobacillus delbrueckii isolated from raw milk in Hokkaido, Japan.</title>
        <authorList>
            <person name="Tsuchihashi H."/>
            <person name="Ichikawa A."/>
            <person name="Takeda M."/>
            <person name="Koizumi A."/>
            <person name="Mizoguchi C."/>
            <person name="Ishida T."/>
            <person name="Kimura K."/>
        </authorList>
    </citation>
    <scope>NUCLEOTIDE SEQUENCE [LARGE SCALE GENOMIC DNA]</scope>
    <source>
        <strain evidence="1 2">ME-791</strain>
    </source>
</reference>
<organism evidence="1 2">
    <name type="scientific">Lactobacillus delbrueckii</name>
    <dbReference type="NCBI Taxonomy" id="1584"/>
    <lineage>
        <taxon>Bacteria</taxon>
        <taxon>Bacillati</taxon>
        <taxon>Bacillota</taxon>
        <taxon>Bacilli</taxon>
        <taxon>Lactobacillales</taxon>
        <taxon>Lactobacillaceae</taxon>
        <taxon>Lactobacillus</taxon>
    </lineage>
</organism>
<protein>
    <submittedName>
        <fullName evidence="1">Uncharacterized protein</fullName>
    </submittedName>
</protein>
<comment type="caution">
    <text evidence="1">The sequence shown here is derived from an EMBL/GenBank/DDBJ whole genome shotgun (WGS) entry which is preliminary data.</text>
</comment>
<evidence type="ECO:0000313" key="1">
    <source>
        <dbReference type="EMBL" id="GHN32901.1"/>
    </source>
</evidence>
<name>A0ABD0ACT3_9LACO</name>